<dbReference type="Pfam" id="PF16010">
    <property type="entry name" value="CDH-cyt"/>
    <property type="match status" value="1"/>
</dbReference>
<keyword evidence="2" id="KW-0813">Transport</keyword>
<keyword evidence="5 7" id="KW-1133">Transmembrane helix</keyword>
<dbReference type="Pfam" id="PF03188">
    <property type="entry name" value="Cytochrom_B561"/>
    <property type="match status" value="1"/>
</dbReference>
<keyword evidence="11" id="KW-1185">Reference proteome</keyword>
<dbReference type="PANTHER" id="PTHR47797">
    <property type="entry name" value="DEHYDROGENASE, PUTATIVE (AFU_ORTHOLOGUE AFUA_8G05805)-RELATED"/>
    <property type="match status" value="1"/>
</dbReference>
<keyword evidence="6 7" id="KW-0472">Membrane</keyword>
<accession>A0A316V763</accession>
<dbReference type="GeneID" id="37024798"/>
<dbReference type="GO" id="GO:0016020">
    <property type="term" value="C:membrane"/>
    <property type="evidence" value="ECO:0007669"/>
    <property type="project" value="UniProtKB-SubCell"/>
</dbReference>
<reference evidence="10 11" key="1">
    <citation type="journal article" date="2018" name="Mol. Biol. Evol.">
        <title>Broad Genomic Sampling Reveals a Smut Pathogenic Ancestry of the Fungal Clade Ustilaginomycotina.</title>
        <authorList>
            <person name="Kijpornyongpan T."/>
            <person name="Mondo S.J."/>
            <person name="Barry K."/>
            <person name="Sandor L."/>
            <person name="Lee J."/>
            <person name="Lipzen A."/>
            <person name="Pangilinan J."/>
            <person name="LaButti K."/>
            <person name="Hainaut M."/>
            <person name="Henrissat B."/>
            <person name="Grigoriev I.V."/>
            <person name="Spatafora J.W."/>
            <person name="Aime M.C."/>
        </authorList>
    </citation>
    <scope>NUCLEOTIDE SEQUENCE [LARGE SCALE GENOMIC DNA]</scope>
    <source>
        <strain evidence="10 11">MCA 3882</strain>
    </source>
</reference>
<keyword evidence="4" id="KW-0249">Electron transport</keyword>
<feature type="chain" id="PRO_5016311239" description="Cytochrome b561 domain-containing protein" evidence="8">
    <location>
        <begin position="21"/>
        <end position="405"/>
    </location>
</feature>
<feature type="domain" description="Cytochrome b561" evidence="9">
    <location>
        <begin position="185"/>
        <end position="381"/>
    </location>
</feature>
<dbReference type="Gene3D" id="1.20.120.1770">
    <property type="match status" value="1"/>
</dbReference>
<evidence type="ECO:0000259" key="9">
    <source>
        <dbReference type="PROSITE" id="PS50939"/>
    </source>
</evidence>
<dbReference type="PANTHER" id="PTHR47797:SF3">
    <property type="entry name" value="CYTOCHROME B561 DOMAIN-CONTAINING PROTEIN"/>
    <property type="match status" value="1"/>
</dbReference>
<dbReference type="InterPro" id="IPR015920">
    <property type="entry name" value="Cellobiose_DH-like_cyt"/>
</dbReference>
<protein>
    <recommendedName>
        <fullName evidence="9">Cytochrome b561 domain-containing protein</fullName>
    </recommendedName>
</protein>
<dbReference type="Proteomes" id="UP000245771">
    <property type="component" value="Unassembled WGS sequence"/>
</dbReference>
<dbReference type="SMART" id="SM00665">
    <property type="entry name" value="B561"/>
    <property type="match status" value="1"/>
</dbReference>
<sequence length="405" mass="44245">MRLLAASTALFAAFVGLANAQVSDTSGLTADSHCGEGYCVTGIYDSKSKMANYTLVVPQGGAPLGWYAIGQGTQMAGANMAINWVNSDMTVTTSHRSTGGEYQPLVSAVTVQAFSTNSDASRTKTGQTTWSWNMPLPTQYPQNAVQHIFAVASVSPSSSAVNTNLVKHYRNEQGIVLDFTKPYTGASPAGVAGSTQSTSTTMSMTGQRDLGNNTTRIFLVHMIFMILGWQLLFPIGILLARYGRTFFTWFPYHRAVMWAGFLLVFIAFFLAISGVATEGGPHFSNTHEKLGLALFILVIVQIVFGAASHELKKRKGLRYIGFVHIPFGLILYGLSVWQIHEGFSVWQWNPPAYASYIIYAWAGLMGLLYFVGFIFLRKELKQYKEEKVAKDQISSDDGQKAAGSV</sequence>
<dbReference type="AlphaFoldDB" id="A0A316V763"/>
<feature type="transmembrane region" description="Helical" evidence="7">
    <location>
        <begin position="352"/>
        <end position="376"/>
    </location>
</feature>
<dbReference type="EMBL" id="KZ819606">
    <property type="protein sequence ID" value="PWN32341.1"/>
    <property type="molecule type" value="Genomic_DNA"/>
</dbReference>
<name>A0A316V763_9BASI</name>
<evidence type="ECO:0000313" key="11">
    <source>
        <dbReference type="Proteomes" id="UP000245771"/>
    </source>
</evidence>
<dbReference type="CDD" id="cd08760">
    <property type="entry name" value="Cyt_b561_FRRS1_like"/>
    <property type="match status" value="1"/>
</dbReference>
<feature type="transmembrane region" description="Helical" evidence="7">
    <location>
        <begin position="289"/>
        <end position="307"/>
    </location>
</feature>
<dbReference type="InterPro" id="IPR006593">
    <property type="entry name" value="Cyt_b561/ferric_Rdtase_TM"/>
</dbReference>
<dbReference type="STRING" id="1280837.A0A316V763"/>
<comment type="subcellular location">
    <subcellularLocation>
        <location evidence="1">Membrane</location>
    </subcellularLocation>
</comment>
<feature type="signal peptide" evidence="8">
    <location>
        <begin position="1"/>
        <end position="20"/>
    </location>
</feature>
<feature type="transmembrane region" description="Helical" evidence="7">
    <location>
        <begin position="319"/>
        <end position="340"/>
    </location>
</feature>
<evidence type="ECO:0000256" key="5">
    <source>
        <dbReference type="ARBA" id="ARBA00022989"/>
    </source>
</evidence>
<organism evidence="10 11">
    <name type="scientific">Meira miltonrushii</name>
    <dbReference type="NCBI Taxonomy" id="1280837"/>
    <lineage>
        <taxon>Eukaryota</taxon>
        <taxon>Fungi</taxon>
        <taxon>Dikarya</taxon>
        <taxon>Basidiomycota</taxon>
        <taxon>Ustilaginomycotina</taxon>
        <taxon>Exobasidiomycetes</taxon>
        <taxon>Exobasidiales</taxon>
        <taxon>Brachybasidiaceae</taxon>
        <taxon>Meira</taxon>
    </lineage>
</organism>
<evidence type="ECO:0000256" key="8">
    <source>
        <dbReference type="SAM" id="SignalP"/>
    </source>
</evidence>
<dbReference type="InParanoid" id="A0A316V763"/>
<feature type="transmembrane region" description="Helical" evidence="7">
    <location>
        <begin position="255"/>
        <end position="277"/>
    </location>
</feature>
<dbReference type="OrthoDB" id="19261at2759"/>
<dbReference type="PROSITE" id="PS50939">
    <property type="entry name" value="CYTOCHROME_B561"/>
    <property type="match status" value="1"/>
</dbReference>
<dbReference type="RefSeq" id="XP_025352643.1">
    <property type="nucleotide sequence ID" value="XM_025503017.1"/>
</dbReference>
<keyword evidence="8" id="KW-0732">Signal</keyword>
<evidence type="ECO:0000256" key="7">
    <source>
        <dbReference type="SAM" id="Phobius"/>
    </source>
</evidence>
<gene>
    <name evidence="10" type="ORF">FA14DRAFT_87433</name>
</gene>
<evidence type="ECO:0000256" key="6">
    <source>
        <dbReference type="ARBA" id="ARBA00023136"/>
    </source>
</evidence>
<evidence type="ECO:0000256" key="3">
    <source>
        <dbReference type="ARBA" id="ARBA00022692"/>
    </source>
</evidence>
<evidence type="ECO:0000256" key="2">
    <source>
        <dbReference type="ARBA" id="ARBA00022448"/>
    </source>
</evidence>
<evidence type="ECO:0000256" key="4">
    <source>
        <dbReference type="ARBA" id="ARBA00022982"/>
    </source>
</evidence>
<keyword evidence="3 7" id="KW-0812">Transmembrane</keyword>
<dbReference type="SUPFAM" id="SSF49344">
    <property type="entry name" value="CBD9-like"/>
    <property type="match status" value="1"/>
</dbReference>
<evidence type="ECO:0000256" key="1">
    <source>
        <dbReference type="ARBA" id="ARBA00004370"/>
    </source>
</evidence>
<proteinExistence type="predicted"/>
<feature type="transmembrane region" description="Helical" evidence="7">
    <location>
        <begin position="218"/>
        <end position="243"/>
    </location>
</feature>
<evidence type="ECO:0000313" key="10">
    <source>
        <dbReference type="EMBL" id="PWN32341.1"/>
    </source>
</evidence>